<dbReference type="OrthoDB" id="9801289at2"/>
<dbReference type="RefSeq" id="WP_013605818.1">
    <property type="nucleotide sequence ID" value="NC_015152.1"/>
</dbReference>
<dbReference type="Gene3D" id="3.40.50.720">
    <property type="entry name" value="NAD(P)-binding Rossmann-like Domain"/>
    <property type="match status" value="1"/>
</dbReference>
<dbReference type="SMART" id="SM00859">
    <property type="entry name" value="Semialdhyde_dh"/>
    <property type="match status" value="1"/>
</dbReference>
<dbReference type="GO" id="GO:0006526">
    <property type="term" value="P:L-arginine biosynthetic process"/>
    <property type="evidence" value="ECO:0007669"/>
    <property type="project" value="UniProtKB-UniRule"/>
</dbReference>
<dbReference type="InterPro" id="IPR023013">
    <property type="entry name" value="AGPR_AS"/>
</dbReference>
<dbReference type="GO" id="GO:0051287">
    <property type="term" value="F:NAD binding"/>
    <property type="evidence" value="ECO:0007669"/>
    <property type="project" value="InterPro"/>
</dbReference>
<evidence type="ECO:0000256" key="4">
    <source>
        <dbReference type="ARBA" id="ARBA00022857"/>
    </source>
</evidence>
<keyword evidence="3 7" id="KW-0028">Amino-acid biosynthesis</keyword>
<dbReference type="GO" id="GO:0070401">
    <property type="term" value="F:NADP+ binding"/>
    <property type="evidence" value="ECO:0007669"/>
    <property type="project" value="InterPro"/>
</dbReference>
<dbReference type="KEGG" id="sbu:SpiBuddy_0121"/>
<dbReference type="eggNOG" id="COG0002">
    <property type="taxonomic scope" value="Bacteria"/>
</dbReference>
<dbReference type="Pfam" id="PF01118">
    <property type="entry name" value="Semialdhyde_dh"/>
    <property type="match status" value="1"/>
</dbReference>
<dbReference type="GO" id="GO:0003942">
    <property type="term" value="F:N-acetyl-gamma-glutamyl-phosphate reductase activity"/>
    <property type="evidence" value="ECO:0007669"/>
    <property type="project" value="UniProtKB-UniRule"/>
</dbReference>
<keyword evidence="2 7" id="KW-0055">Arginine biosynthesis</keyword>
<dbReference type="InterPro" id="IPR000534">
    <property type="entry name" value="Semialdehyde_DH_NAD-bd"/>
</dbReference>
<keyword evidence="7" id="KW-0963">Cytoplasm</keyword>
<dbReference type="HOGENOM" id="CLU_006384_0_1_12"/>
<comment type="pathway">
    <text evidence="1 7">Amino-acid biosynthesis; L-arginine biosynthesis; N(2)-acetyl-L-ornithine from L-glutamate: step 3/4.</text>
</comment>
<dbReference type="AlphaFoldDB" id="F0RXB5"/>
<dbReference type="PROSITE" id="PS01224">
    <property type="entry name" value="ARGC"/>
    <property type="match status" value="1"/>
</dbReference>
<dbReference type="SUPFAM" id="SSF55347">
    <property type="entry name" value="Glyceraldehyde-3-phosphate dehydrogenase-like, C-terminal domain"/>
    <property type="match status" value="1"/>
</dbReference>
<evidence type="ECO:0000259" key="9">
    <source>
        <dbReference type="SMART" id="SM00859"/>
    </source>
</evidence>
<dbReference type="HAMAP" id="MF_00150">
    <property type="entry name" value="ArgC_type1"/>
    <property type="match status" value="1"/>
</dbReference>
<gene>
    <name evidence="7" type="primary">argC</name>
    <name evidence="10" type="ordered locus">SpiBuddy_0121</name>
</gene>
<dbReference type="Pfam" id="PF22698">
    <property type="entry name" value="Semialdhyde_dhC_1"/>
    <property type="match status" value="1"/>
</dbReference>
<dbReference type="Gene3D" id="3.30.360.10">
    <property type="entry name" value="Dihydrodipicolinate Reductase, domain 2"/>
    <property type="match status" value="1"/>
</dbReference>
<feature type="domain" description="Semialdehyde dehydrogenase NAD-binding" evidence="9">
    <location>
        <begin position="3"/>
        <end position="142"/>
    </location>
</feature>
<dbReference type="InterPro" id="IPR000706">
    <property type="entry name" value="AGPR_type-1"/>
</dbReference>
<dbReference type="EMBL" id="CP002541">
    <property type="protein sequence ID" value="ADY11965.1"/>
    <property type="molecule type" value="Genomic_DNA"/>
</dbReference>
<evidence type="ECO:0000256" key="6">
    <source>
        <dbReference type="ARBA" id="ARBA00050557"/>
    </source>
</evidence>
<dbReference type="PANTHER" id="PTHR32338:SF10">
    <property type="entry name" value="N-ACETYL-GAMMA-GLUTAMYL-PHOSPHATE REDUCTASE, CHLOROPLASTIC-RELATED"/>
    <property type="match status" value="1"/>
</dbReference>
<sequence>MLQCGVIGATGYAGSVLVSLLSAHPNVEISYVASHSYVGKRFSDIYPSLKGACDLVLEEEQVEEASKRCSVLFLALPHGLASNKVTQEVLNRCIIIDLGADYRLCDSSVYESWYKTEHGSKELLTQSVYGLCELHRSEIEQSNLIANPGCYTTCSILTLAPLLAEKLVDPTSLIIDSASGVSGAGRSEKIDSLFCECNESYKAYGVTNHRHTPEIEQELSLIHGSALMVQFTPHLVPMNRGILSTCYANLKAAVTEKDIEAAYVKHYGSEPCIRLMGSSLPETRFVRGTNTCAIGWKVDARTKRVIAIGAIDNLIKGAAGQAVQNMNIRCNFEETLGLPLNVSNPL</sequence>
<dbReference type="CDD" id="cd23934">
    <property type="entry name" value="AGPR_1_C"/>
    <property type="match status" value="1"/>
</dbReference>
<evidence type="ECO:0000313" key="10">
    <source>
        <dbReference type="EMBL" id="ADY11965.1"/>
    </source>
</evidence>
<dbReference type="STRING" id="158189.SpiBuddy_0121"/>
<evidence type="ECO:0000256" key="5">
    <source>
        <dbReference type="ARBA" id="ARBA00023002"/>
    </source>
</evidence>
<dbReference type="InterPro" id="IPR058924">
    <property type="entry name" value="AGPR_dimerisation_dom"/>
</dbReference>
<evidence type="ECO:0000256" key="8">
    <source>
        <dbReference type="PROSITE-ProRule" id="PRU10010"/>
    </source>
</evidence>
<evidence type="ECO:0000256" key="1">
    <source>
        <dbReference type="ARBA" id="ARBA00004862"/>
    </source>
</evidence>
<keyword evidence="4 7" id="KW-0521">NADP</keyword>
<accession>F0RXB5</accession>
<reference evidence="11" key="1">
    <citation type="submission" date="2011-02" db="EMBL/GenBank/DDBJ databases">
        <title>Complete sequence of Spirochaeta sp. Buddy.</title>
        <authorList>
            <person name="Lucas S."/>
            <person name="Copeland A."/>
            <person name="Lapidus A."/>
            <person name="Cheng J.-F."/>
            <person name="Goodwin L."/>
            <person name="Pitluck S."/>
            <person name="Zeytun A."/>
            <person name="Detter J.C."/>
            <person name="Han C."/>
            <person name="Tapia R."/>
            <person name="Land M."/>
            <person name="Hauser L."/>
            <person name="Kyrpides N."/>
            <person name="Ivanova N."/>
            <person name="Mikhailova N."/>
            <person name="Pagani I."/>
            <person name="Ritalahti K.M."/>
            <person name="Loeffler F.E."/>
            <person name="Woyke T."/>
        </authorList>
    </citation>
    <scope>NUCLEOTIDE SEQUENCE [LARGE SCALE GENOMIC DNA]</scope>
    <source>
        <strain evidence="11">ATCC BAA-1886 / DSM 22777 / Buddy</strain>
    </source>
</reference>
<organism evidence="10 11">
    <name type="scientific">Sphaerochaeta globosa (strain ATCC BAA-1886 / DSM 22777 / Buddy)</name>
    <name type="common">Spirochaeta sp. (strain Buddy)</name>
    <dbReference type="NCBI Taxonomy" id="158189"/>
    <lineage>
        <taxon>Bacteria</taxon>
        <taxon>Pseudomonadati</taxon>
        <taxon>Spirochaetota</taxon>
        <taxon>Spirochaetia</taxon>
        <taxon>Spirochaetales</taxon>
        <taxon>Sphaerochaetaceae</taxon>
        <taxon>Sphaerochaeta</taxon>
    </lineage>
</organism>
<comment type="catalytic activity">
    <reaction evidence="6 7">
        <text>N-acetyl-L-glutamate 5-semialdehyde + phosphate + NADP(+) = N-acetyl-L-glutamyl 5-phosphate + NADPH + H(+)</text>
        <dbReference type="Rhea" id="RHEA:21588"/>
        <dbReference type="ChEBI" id="CHEBI:15378"/>
        <dbReference type="ChEBI" id="CHEBI:29123"/>
        <dbReference type="ChEBI" id="CHEBI:43474"/>
        <dbReference type="ChEBI" id="CHEBI:57783"/>
        <dbReference type="ChEBI" id="CHEBI:57936"/>
        <dbReference type="ChEBI" id="CHEBI:58349"/>
        <dbReference type="EC" id="1.2.1.38"/>
    </reaction>
</comment>
<name>F0RXB5_SPHGB</name>
<dbReference type="SUPFAM" id="SSF51735">
    <property type="entry name" value="NAD(P)-binding Rossmann-fold domains"/>
    <property type="match status" value="1"/>
</dbReference>
<evidence type="ECO:0000313" key="11">
    <source>
        <dbReference type="Proteomes" id="UP000008466"/>
    </source>
</evidence>
<feature type="active site" evidence="7 8">
    <location>
        <position position="150"/>
    </location>
</feature>
<comment type="similarity">
    <text evidence="7">Belongs to the NAGSA dehydrogenase family. Type 1 subfamily.</text>
</comment>
<dbReference type="PANTHER" id="PTHR32338">
    <property type="entry name" value="N-ACETYL-GAMMA-GLUTAMYL-PHOSPHATE REDUCTASE, CHLOROPLASTIC-RELATED-RELATED"/>
    <property type="match status" value="1"/>
</dbReference>
<dbReference type="InterPro" id="IPR050085">
    <property type="entry name" value="AGPR"/>
</dbReference>
<dbReference type="EC" id="1.2.1.38" evidence="7"/>
<dbReference type="FunFam" id="3.30.360.10:FF:000014">
    <property type="entry name" value="N-acetyl-gamma-glutamyl-phosphate reductase"/>
    <property type="match status" value="1"/>
</dbReference>
<protein>
    <recommendedName>
        <fullName evidence="7">N-acetyl-gamma-glutamyl-phosphate reductase</fullName>
        <shortName evidence="7">AGPR</shortName>
        <ecNumber evidence="7">1.2.1.38</ecNumber>
    </recommendedName>
    <alternativeName>
        <fullName evidence="7">N-acetyl-glutamate semialdehyde dehydrogenase</fullName>
        <shortName evidence="7">NAGSA dehydrogenase</shortName>
    </alternativeName>
</protein>
<proteinExistence type="inferred from homology"/>
<comment type="function">
    <text evidence="7">Catalyzes the NADPH-dependent reduction of N-acetyl-5-glutamyl phosphate to yield N-acetyl-L-glutamate 5-semialdehyde.</text>
</comment>
<dbReference type="UniPathway" id="UPA00068">
    <property type="reaction ID" value="UER00108"/>
</dbReference>
<comment type="subcellular location">
    <subcellularLocation>
        <location evidence="7">Cytoplasm</location>
    </subcellularLocation>
</comment>
<dbReference type="Proteomes" id="UP000008466">
    <property type="component" value="Chromosome"/>
</dbReference>
<dbReference type="InterPro" id="IPR036291">
    <property type="entry name" value="NAD(P)-bd_dom_sf"/>
</dbReference>
<evidence type="ECO:0000256" key="2">
    <source>
        <dbReference type="ARBA" id="ARBA00022571"/>
    </source>
</evidence>
<dbReference type="GO" id="GO:0005737">
    <property type="term" value="C:cytoplasm"/>
    <property type="evidence" value="ECO:0007669"/>
    <property type="project" value="UniProtKB-SubCell"/>
</dbReference>
<dbReference type="NCBIfam" id="TIGR01850">
    <property type="entry name" value="argC"/>
    <property type="match status" value="1"/>
</dbReference>
<keyword evidence="11" id="KW-1185">Reference proteome</keyword>
<evidence type="ECO:0000256" key="7">
    <source>
        <dbReference type="HAMAP-Rule" id="MF_00150"/>
    </source>
</evidence>
<dbReference type="CDD" id="cd17895">
    <property type="entry name" value="AGPR_1_N"/>
    <property type="match status" value="1"/>
</dbReference>
<keyword evidence="5 7" id="KW-0560">Oxidoreductase</keyword>
<evidence type="ECO:0000256" key="3">
    <source>
        <dbReference type="ARBA" id="ARBA00022605"/>
    </source>
</evidence>